<feature type="transmembrane region" description="Helical" evidence="2">
    <location>
        <begin position="144"/>
        <end position="164"/>
    </location>
</feature>
<keyword evidence="4" id="KW-1185">Reference proteome</keyword>
<keyword evidence="2" id="KW-1133">Transmembrane helix</keyword>
<dbReference type="OrthoDB" id="2548644at2759"/>
<dbReference type="AlphaFoldDB" id="A0A5C3DYK8"/>
<gene>
    <name evidence="3" type="ORF">UTRI_00984</name>
</gene>
<evidence type="ECO:0000313" key="4">
    <source>
        <dbReference type="Proteomes" id="UP000324022"/>
    </source>
</evidence>
<protein>
    <submittedName>
        <fullName evidence="3">Uncharacterized protein</fullName>
    </submittedName>
</protein>
<feature type="compositionally biased region" description="Pro residues" evidence="1">
    <location>
        <begin position="409"/>
        <end position="426"/>
    </location>
</feature>
<accession>A0A5C3DYK8</accession>
<proteinExistence type="predicted"/>
<organism evidence="3 4">
    <name type="scientific">Ustilago trichophora</name>
    <dbReference type="NCBI Taxonomy" id="86804"/>
    <lineage>
        <taxon>Eukaryota</taxon>
        <taxon>Fungi</taxon>
        <taxon>Dikarya</taxon>
        <taxon>Basidiomycota</taxon>
        <taxon>Ustilaginomycotina</taxon>
        <taxon>Ustilaginomycetes</taxon>
        <taxon>Ustilaginales</taxon>
        <taxon>Ustilaginaceae</taxon>
        <taxon>Ustilago</taxon>
    </lineage>
</organism>
<evidence type="ECO:0000256" key="1">
    <source>
        <dbReference type="SAM" id="MobiDB-lite"/>
    </source>
</evidence>
<evidence type="ECO:0000313" key="3">
    <source>
        <dbReference type="EMBL" id="SPO22306.1"/>
    </source>
</evidence>
<feature type="transmembrane region" description="Helical" evidence="2">
    <location>
        <begin position="111"/>
        <end position="132"/>
    </location>
</feature>
<feature type="region of interest" description="Disordered" evidence="1">
    <location>
        <begin position="342"/>
        <end position="426"/>
    </location>
</feature>
<dbReference type="EMBL" id="OOIN01000004">
    <property type="protein sequence ID" value="SPO22306.1"/>
    <property type="molecule type" value="Genomic_DNA"/>
</dbReference>
<name>A0A5C3DYK8_9BASI</name>
<dbReference type="Proteomes" id="UP000324022">
    <property type="component" value="Unassembled WGS sequence"/>
</dbReference>
<feature type="transmembrane region" description="Helical" evidence="2">
    <location>
        <begin position="37"/>
        <end position="56"/>
    </location>
</feature>
<evidence type="ECO:0000256" key="2">
    <source>
        <dbReference type="SAM" id="Phobius"/>
    </source>
</evidence>
<feature type="compositionally biased region" description="Polar residues" evidence="1">
    <location>
        <begin position="348"/>
        <end position="358"/>
    </location>
</feature>
<sequence>MQRHDGIEHLPAVFGGQPPHGSQVIALMKFSQEVTTWNLPIIIAQTLLVAEILRTYPAEIRMLLRLCQRKKPNMAEIFFVLIKYLALIAVILDILVTETFAAKSDFDCRSWAWTSSTFYFVCSSLVFCVIGWRARIIFQTSQLASYLISAGLAVQIGIALWTNYRVSKADALSPAGTCAPSAQIHGSPDGNEGLRIHFWESSTFWFLLYNTIFEMTIMLACCLRLKKTSSGPGGLTQIAKVLFFNNVHYMAGVETCNFIELVMLMGWTSSLPPVHMTSIAIQIVVGLQMLIGEQEAVYSPSCSRVTYSNGGFSSSNGSYSRPNHAATTSTVSFGSPNRALSYVKRPGTGNTMTDASSSDYRHGRKGTFSSISSVPAYVRNSPEEMTPQPPSKAGLNYKQEVQVSIDMSPLPPQASVPTPAPAPYHS</sequence>
<feature type="transmembrane region" description="Helical" evidence="2">
    <location>
        <begin position="204"/>
        <end position="223"/>
    </location>
</feature>
<reference evidence="3 4" key="1">
    <citation type="submission" date="2018-03" db="EMBL/GenBank/DDBJ databases">
        <authorList>
            <person name="Guldener U."/>
        </authorList>
    </citation>
    <scope>NUCLEOTIDE SEQUENCE [LARGE SCALE GENOMIC DNA]</scope>
    <source>
        <strain evidence="3 4">NBRC100155</strain>
    </source>
</reference>
<keyword evidence="2" id="KW-0472">Membrane</keyword>
<keyword evidence="2" id="KW-0812">Transmembrane</keyword>
<feature type="transmembrane region" description="Helical" evidence="2">
    <location>
        <begin position="77"/>
        <end position="96"/>
    </location>
</feature>